<organism evidence="2 3">
    <name type="scientific">Rotaria socialis</name>
    <dbReference type="NCBI Taxonomy" id="392032"/>
    <lineage>
        <taxon>Eukaryota</taxon>
        <taxon>Metazoa</taxon>
        <taxon>Spiralia</taxon>
        <taxon>Gnathifera</taxon>
        <taxon>Rotifera</taxon>
        <taxon>Eurotatoria</taxon>
        <taxon>Bdelloidea</taxon>
        <taxon>Philodinida</taxon>
        <taxon>Philodinidae</taxon>
        <taxon>Rotaria</taxon>
    </lineage>
</organism>
<evidence type="ECO:0000313" key="3">
    <source>
        <dbReference type="Proteomes" id="UP000663825"/>
    </source>
</evidence>
<dbReference type="EMBL" id="CAJNXB010001671">
    <property type="protein sequence ID" value="CAF3185989.1"/>
    <property type="molecule type" value="Genomic_DNA"/>
</dbReference>
<comment type="caution">
    <text evidence="2">The sequence shown here is derived from an EMBL/GenBank/DDBJ whole genome shotgun (WGS) entry which is preliminary data.</text>
</comment>
<dbReference type="OrthoDB" id="10281320at2759"/>
<evidence type="ECO:0000313" key="2">
    <source>
        <dbReference type="EMBL" id="CAF3185989.1"/>
    </source>
</evidence>
<sequence length="125" mass="14382">MNNETIVEQNHENQDSPLSLPSHQHASHFELLTKIYYPETLYPDSYSFFADRADRKLSQAKFSLPMETTVQYPTKPVDPTDHPTIVSIVSKQGTPEIEIADRQKKHSVSDTCLFEYSFYCVIILT</sequence>
<reference evidence="2" key="1">
    <citation type="submission" date="2021-02" db="EMBL/GenBank/DDBJ databases">
        <authorList>
            <person name="Nowell W R."/>
        </authorList>
    </citation>
    <scope>NUCLEOTIDE SEQUENCE</scope>
</reference>
<dbReference type="AlphaFoldDB" id="A0A817Q3A1"/>
<protein>
    <submittedName>
        <fullName evidence="2">Uncharacterized protein</fullName>
    </submittedName>
</protein>
<proteinExistence type="predicted"/>
<accession>A0A817Q3A1</accession>
<gene>
    <name evidence="2" type="ORF">TIS948_LOCUS11640</name>
</gene>
<feature type="region of interest" description="Disordered" evidence="1">
    <location>
        <begin position="1"/>
        <end position="22"/>
    </location>
</feature>
<evidence type="ECO:0000256" key="1">
    <source>
        <dbReference type="SAM" id="MobiDB-lite"/>
    </source>
</evidence>
<name>A0A817Q3A1_9BILA</name>
<dbReference type="Proteomes" id="UP000663825">
    <property type="component" value="Unassembled WGS sequence"/>
</dbReference>